<dbReference type="PANTHER" id="PTHR39164">
    <property type="entry name" value="PROTEIN CCDC"/>
    <property type="match status" value="1"/>
</dbReference>
<comment type="caution">
    <text evidence="2">The sequence shown here is derived from an EMBL/GenBank/DDBJ whole genome shotgun (WGS) entry which is preliminary data.</text>
</comment>
<feature type="transmembrane region" description="Helical" evidence="1">
    <location>
        <begin position="34"/>
        <end position="51"/>
    </location>
</feature>
<proteinExistence type="predicted"/>
<evidence type="ECO:0000256" key="1">
    <source>
        <dbReference type="SAM" id="Phobius"/>
    </source>
</evidence>
<evidence type="ECO:0000313" key="2">
    <source>
        <dbReference type="EMBL" id="MBB5174443.1"/>
    </source>
</evidence>
<dbReference type="RefSeq" id="WP_184664869.1">
    <property type="nucleotide sequence ID" value="NZ_JACHHB010000013.1"/>
</dbReference>
<dbReference type="InterPro" id="IPR058247">
    <property type="entry name" value="DUF1453"/>
</dbReference>
<feature type="transmembrane region" description="Helical" evidence="1">
    <location>
        <begin position="6"/>
        <end position="22"/>
    </location>
</feature>
<dbReference type="InterPro" id="IPR031306">
    <property type="entry name" value="CcdC"/>
</dbReference>
<feature type="transmembrane region" description="Helical" evidence="1">
    <location>
        <begin position="125"/>
        <end position="145"/>
    </location>
</feature>
<dbReference type="PANTHER" id="PTHR39164:SF1">
    <property type="entry name" value="PROTEIN CCDC"/>
    <property type="match status" value="1"/>
</dbReference>
<keyword evidence="1" id="KW-0472">Membrane</keyword>
<protein>
    <submittedName>
        <fullName evidence="2">Membrane protein CcdC involved in cytochrome C biogenesis</fullName>
    </submittedName>
</protein>
<keyword evidence="1" id="KW-1133">Transmembrane helix</keyword>
<feature type="transmembrane region" description="Helical" evidence="1">
    <location>
        <begin position="57"/>
        <end position="75"/>
    </location>
</feature>
<organism evidence="2 3">
    <name type="scientific">Texcoconibacillus texcoconensis</name>
    <dbReference type="NCBI Taxonomy" id="1095777"/>
    <lineage>
        <taxon>Bacteria</taxon>
        <taxon>Bacillati</taxon>
        <taxon>Bacillota</taxon>
        <taxon>Bacilli</taxon>
        <taxon>Bacillales</taxon>
        <taxon>Bacillaceae</taxon>
        <taxon>Texcoconibacillus</taxon>
    </lineage>
</organism>
<dbReference type="AlphaFoldDB" id="A0A840QT01"/>
<dbReference type="Proteomes" id="UP000551878">
    <property type="component" value="Unassembled WGS sequence"/>
</dbReference>
<sequence length="163" mass="18573">MEGLFFIGVAVFMMVTAMIVRMKAIKKPANVKKIILPPVFMTTGFMMFVHPDVSITTLQAVEAATVGLLFSIVLIKLSKFEIRDHDIYMVRSKAFFYTLIGLFALRLIFKLTIGQGIDYGEIAGMFFILAYAMIVSWRVAMFFMFKRLQRTLMKSSVKNIVDT</sequence>
<keyword evidence="1" id="KW-0812">Transmembrane</keyword>
<evidence type="ECO:0000313" key="3">
    <source>
        <dbReference type="Proteomes" id="UP000551878"/>
    </source>
</evidence>
<name>A0A840QT01_9BACI</name>
<keyword evidence="3" id="KW-1185">Reference proteome</keyword>
<gene>
    <name evidence="2" type="ORF">HNQ41_002658</name>
</gene>
<accession>A0A840QT01</accession>
<reference evidence="2 3" key="1">
    <citation type="submission" date="2020-08" db="EMBL/GenBank/DDBJ databases">
        <title>Genomic Encyclopedia of Type Strains, Phase IV (KMG-IV): sequencing the most valuable type-strain genomes for metagenomic binning, comparative biology and taxonomic classification.</title>
        <authorList>
            <person name="Goeker M."/>
        </authorList>
    </citation>
    <scope>NUCLEOTIDE SEQUENCE [LARGE SCALE GENOMIC DNA]</scope>
    <source>
        <strain evidence="2 3">DSM 24696</strain>
    </source>
</reference>
<dbReference type="Pfam" id="PF07301">
    <property type="entry name" value="DUF1453"/>
    <property type="match status" value="1"/>
</dbReference>
<feature type="transmembrane region" description="Helical" evidence="1">
    <location>
        <begin position="95"/>
        <end position="113"/>
    </location>
</feature>
<dbReference type="PIRSF" id="PIRSF021441">
    <property type="entry name" value="DUF1453"/>
    <property type="match status" value="1"/>
</dbReference>
<dbReference type="EMBL" id="JACHHB010000013">
    <property type="protein sequence ID" value="MBB5174443.1"/>
    <property type="molecule type" value="Genomic_DNA"/>
</dbReference>